<evidence type="ECO:0000313" key="1">
    <source>
        <dbReference type="EMBL" id="MEV5246178.1"/>
    </source>
</evidence>
<sequence length="131" mass="14480">MAKASLVAVFLGHFVSGCYISTERQSYPQDAQIERDRMVRQWTDDQVRLTLREDGTFEAVALPLDFADCPEGGVVKKSGEGTWISIEGGEATELSVRFSDGCEGALWGGIDGGDKVLWSYYPDRDQVLILQ</sequence>
<dbReference type="Proteomes" id="UP001552527">
    <property type="component" value="Unassembled WGS sequence"/>
</dbReference>
<dbReference type="PROSITE" id="PS51257">
    <property type="entry name" value="PROKAR_LIPOPROTEIN"/>
    <property type="match status" value="1"/>
</dbReference>
<evidence type="ECO:0000313" key="2">
    <source>
        <dbReference type="Proteomes" id="UP001552527"/>
    </source>
</evidence>
<protein>
    <recommendedName>
        <fullName evidence="3">Lipoprotein</fullName>
    </recommendedName>
</protein>
<reference evidence="1 2" key="1">
    <citation type="submission" date="2024-06" db="EMBL/GenBank/DDBJ databases">
        <title>The Natural Products Discovery Center: Release of the First 8490 Sequenced Strains for Exploring Actinobacteria Biosynthetic Diversity.</title>
        <authorList>
            <person name="Kalkreuter E."/>
            <person name="Kautsar S.A."/>
            <person name="Yang D."/>
            <person name="Bader C.D."/>
            <person name="Teijaro C.N."/>
            <person name="Fluegel L."/>
            <person name="Davis C.M."/>
            <person name="Simpson J.R."/>
            <person name="Lauterbach L."/>
            <person name="Steele A.D."/>
            <person name="Gui C."/>
            <person name="Meng S."/>
            <person name="Li G."/>
            <person name="Viehrig K."/>
            <person name="Ye F."/>
            <person name="Su P."/>
            <person name="Kiefer A.F."/>
            <person name="Nichols A."/>
            <person name="Cepeda A.J."/>
            <person name="Yan W."/>
            <person name="Fan B."/>
            <person name="Jiang Y."/>
            <person name="Adhikari A."/>
            <person name="Zheng C.-J."/>
            <person name="Schuster L."/>
            <person name="Cowan T.M."/>
            <person name="Smanski M.J."/>
            <person name="Chevrette M.G."/>
            <person name="De Carvalho L.P.S."/>
            <person name="Shen B."/>
        </authorList>
    </citation>
    <scope>NUCLEOTIDE SEQUENCE [LARGE SCALE GENOMIC DNA]</scope>
    <source>
        <strain evidence="1 2">NPDC052768</strain>
    </source>
</reference>
<comment type="caution">
    <text evidence="1">The sequence shown here is derived from an EMBL/GenBank/DDBJ whole genome shotgun (WGS) entry which is preliminary data.</text>
</comment>
<dbReference type="RefSeq" id="WP_364021177.1">
    <property type="nucleotide sequence ID" value="NZ_JBFATE010000004.1"/>
</dbReference>
<keyword evidence="2" id="KW-1185">Reference proteome</keyword>
<evidence type="ECO:0008006" key="3">
    <source>
        <dbReference type="Google" id="ProtNLM"/>
    </source>
</evidence>
<name>A0ABV3JDE2_9ACTN</name>
<gene>
    <name evidence="1" type="ORF">AB0K95_13010</name>
</gene>
<organism evidence="1 2">
    <name type="scientific">Streptomyces werraensis</name>
    <dbReference type="NCBI Taxonomy" id="68284"/>
    <lineage>
        <taxon>Bacteria</taxon>
        <taxon>Bacillati</taxon>
        <taxon>Actinomycetota</taxon>
        <taxon>Actinomycetes</taxon>
        <taxon>Kitasatosporales</taxon>
        <taxon>Streptomycetaceae</taxon>
        <taxon>Streptomyces</taxon>
    </lineage>
</organism>
<proteinExistence type="predicted"/>
<dbReference type="EMBL" id="JBFATE010000004">
    <property type="protein sequence ID" value="MEV5246178.1"/>
    <property type="molecule type" value="Genomic_DNA"/>
</dbReference>
<accession>A0ABV3JDE2</accession>